<sequence length="952" mass="97115">MSHEPEFELDLDLAGADDHIGPVHPGRGGRTSPTEPDPGDHALGWGVARRLVRGGLRADAIPLLLVALLVLGASTTAAAGPRALKSLADRALRQNVAAASLDARSLTVGLDVVDTGAEGTAFADFQNAIAQQLGPVAARTLTGTSHTYRAFGVTTDGDTVAKPSGLPPVTTFVDDSRAAHLVTYVDGTAPDRATPAPGTVAVGVSRRTSEDLHLPVGTHLRLGDPQPDLNGVTHPVVAVVSGIFEPAVGAALTADDNAFFAQNTTLLTPQLSHIGTLTPRLFWTGELLVSDMGLATLLHGNVKARATAQWRRTVDPAALSVAAISTLRAALLHFQQGAISAMCDPYQPGTQMCGGLMNTVQAATAETGLPDLFTAFRTRLLATSALESFAVAGLLAVELAAVFAAARLVAARRAAAVALQRARGSSRRQSAVLLAAESALVIVPAAVLGRLLGEGGGQLWPTLVVAVFGIAAVPVTVMVRAKPETAGTARADERRLLSRGRRRTLEALVAVLAVGGVLALRGRGVAGTTAGGTVDPLMATVPVLVGGVVSILAVRALPRPVLAAARLLGRGRSTAGWLGLARAAERGQTPAVALAVLVLTVSGAVFGGVVVSTLDHGETASADRVGADAVVRSQALPQEAVDRLRALPGVRADTVTVFERSTVDDDTGAERPVAFLGVGPTLVPGLSATADPDGTIPVLASPAAVDDHPAGTFTVSFLTSTISCRIAGVVPDPDNGVLRAALGPAGPRRPYVVLPAELLAKVSDATRPSVAALSGPVTTAQIRAALLDAGPFSYDVTVRAERLTAMRSDGLNRSVTGIFGLCAAGSAAFAVLVVILELAATARERGRTVSFLRTMGLPARSAGVVTAVQLVPTALAAATAGVLIGLILPRLLGPALDLTAFTDGYDAPIRVDLTVTLLLGLALLLVTAVAAALEAVVGRGRRLAGVLRFGGE</sequence>
<evidence type="ECO:0000256" key="3">
    <source>
        <dbReference type="ARBA" id="ARBA00022692"/>
    </source>
</evidence>
<dbReference type="InterPro" id="IPR003838">
    <property type="entry name" value="ABC3_permease_C"/>
</dbReference>
<feature type="domain" description="ABC3 transporter permease C-terminal" evidence="8">
    <location>
        <begin position="824"/>
        <end position="933"/>
    </location>
</feature>
<evidence type="ECO:0000256" key="5">
    <source>
        <dbReference type="ARBA" id="ARBA00023136"/>
    </source>
</evidence>
<evidence type="ECO:0000256" key="4">
    <source>
        <dbReference type="ARBA" id="ARBA00022989"/>
    </source>
</evidence>
<organism evidence="9 10">
    <name type="scientific">Catenulispora subtropica</name>
    <dbReference type="NCBI Taxonomy" id="450798"/>
    <lineage>
        <taxon>Bacteria</taxon>
        <taxon>Bacillati</taxon>
        <taxon>Actinomycetota</taxon>
        <taxon>Actinomycetes</taxon>
        <taxon>Catenulisporales</taxon>
        <taxon>Catenulisporaceae</taxon>
        <taxon>Catenulispora</taxon>
    </lineage>
</organism>
<keyword evidence="3 7" id="KW-0812">Transmembrane</keyword>
<feature type="transmembrane region" description="Helical" evidence="7">
    <location>
        <begin position="389"/>
        <end position="410"/>
    </location>
</feature>
<feature type="transmembrane region" description="Helical" evidence="7">
    <location>
        <begin position="431"/>
        <end position="453"/>
    </location>
</feature>
<comment type="subcellular location">
    <subcellularLocation>
        <location evidence="1">Cell membrane</location>
        <topology evidence="1">Multi-pass membrane protein</topology>
    </subcellularLocation>
</comment>
<evidence type="ECO:0000256" key="6">
    <source>
        <dbReference type="SAM" id="MobiDB-lite"/>
    </source>
</evidence>
<feature type="transmembrane region" description="Helical" evidence="7">
    <location>
        <begin position="591"/>
        <end position="614"/>
    </location>
</feature>
<protein>
    <recommendedName>
        <fullName evidence="8">ABC3 transporter permease C-terminal domain-containing protein</fullName>
    </recommendedName>
</protein>
<name>A0ABN2TCA6_9ACTN</name>
<dbReference type="Pfam" id="PF02687">
    <property type="entry name" value="FtsX"/>
    <property type="match status" value="1"/>
</dbReference>
<feature type="transmembrane region" description="Helical" evidence="7">
    <location>
        <begin position="459"/>
        <end position="479"/>
    </location>
</feature>
<keyword evidence="5 7" id="KW-0472">Membrane</keyword>
<evidence type="ECO:0000259" key="8">
    <source>
        <dbReference type="Pfam" id="PF02687"/>
    </source>
</evidence>
<keyword evidence="4 7" id="KW-1133">Transmembrane helix</keyword>
<feature type="transmembrane region" description="Helical" evidence="7">
    <location>
        <begin position="817"/>
        <end position="840"/>
    </location>
</feature>
<feature type="transmembrane region" description="Helical" evidence="7">
    <location>
        <begin position="537"/>
        <end position="557"/>
    </location>
</feature>
<evidence type="ECO:0000313" key="9">
    <source>
        <dbReference type="EMBL" id="GAA2004188.1"/>
    </source>
</evidence>
<accession>A0ABN2TCA6</accession>
<evidence type="ECO:0000256" key="1">
    <source>
        <dbReference type="ARBA" id="ARBA00004651"/>
    </source>
</evidence>
<dbReference type="Proteomes" id="UP001499854">
    <property type="component" value="Unassembled WGS sequence"/>
</dbReference>
<evidence type="ECO:0000256" key="2">
    <source>
        <dbReference type="ARBA" id="ARBA00022475"/>
    </source>
</evidence>
<comment type="caution">
    <text evidence="9">The sequence shown here is derived from an EMBL/GenBank/DDBJ whole genome shotgun (WGS) entry which is preliminary data.</text>
</comment>
<reference evidence="9 10" key="1">
    <citation type="journal article" date="2019" name="Int. J. Syst. Evol. Microbiol.">
        <title>The Global Catalogue of Microorganisms (GCM) 10K type strain sequencing project: providing services to taxonomists for standard genome sequencing and annotation.</title>
        <authorList>
            <consortium name="The Broad Institute Genomics Platform"/>
            <consortium name="The Broad Institute Genome Sequencing Center for Infectious Disease"/>
            <person name="Wu L."/>
            <person name="Ma J."/>
        </authorList>
    </citation>
    <scope>NUCLEOTIDE SEQUENCE [LARGE SCALE GENOMIC DNA]</scope>
    <source>
        <strain evidence="9 10">JCM 16013</strain>
    </source>
</reference>
<evidence type="ECO:0000313" key="10">
    <source>
        <dbReference type="Proteomes" id="UP001499854"/>
    </source>
</evidence>
<feature type="region of interest" description="Disordered" evidence="6">
    <location>
        <begin position="14"/>
        <end position="41"/>
    </location>
</feature>
<proteinExistence type="predicted"/>
<keyword evidence="2" id="KW-1003">Cell membrane</keyword>
<feature type="transmembrane region" description="Helical" evidence="7">
    <location>
        <begin position="861"/>
        <end position="888"/>
    </location>
</feature>
<feature type="transmembrane region" description="Helical" evidence="7">
    <location>
        <begin position="913"/>
        <end position="933"/>
    </location>
</feature>
<evidence type="ECO:0000256" key="7">
    <source>
        <dbReference type="SAM" id="Phobius"/>
    </source>
</evidence>
<keyword evidence="10" id="KW-1185">Reference proteome</keyword>
<dbReference type="EMBL" id="BAAAQM010000081">
    <property type="protein sequence ID" value="GAA2004188.1"/>
    <property type="molecule type" value="Genomic_DNA"/>
</dbReference>
<gene>
    <name evidence="9" type="ORF">GCM10009838_82990</name>
</gene>
<dbReference type="RefSeq" id="WP_344662721.1">
    <property type="nucleotide sequence ID" value="NZ_BAAAQM010000081.1"/>
</dbReference>
<feature type="transmembrane region" description="Helical" evidence="7">
    <location>
        <begin position="504"/>
        <end position="522"/>
    </location>
</feature>